<reference evidence="2" key="1">
    <citation type="journal article" date="2014" name="Front. Microbiol.">
        <title>High frequency of phylogenetically diverse reductive dehalogenase-homologous genes in deep subseafloor sedimentary metagenomes.</title>
        <authorList>
            <person name="Kawai M."/>
            <person name="Futagami T."/>
            <person name="Toyoda A."/>
            <person name="Takaki Y."/>
            <person name="Nishi S."/>
            <person name="Hori S."/>
            <person name="Arai W."/>
            <person name="Tsubouchi T."/>
            <person name="Morono Y."/>
            <person name="Uchiyama I."/>
            <person name="Ito T."/>
            <person name="Fujiyama A."/>
            <person name="Inagaki F."/>
            <person name="Takami H."/>
        </authorList>
    </citation>
    <scope>NUCLEOTIDE SEQUENCE</scope>
    <source>
        <strain evidence="2">Expedition CK06-06</strain>
    </source>
</reference>
<accession>X1LE84</accession>
<sequence length="107" mass="12021">MFQSDYIILVIGMGFVTYLTRWIPLSVLAGRKLPGWLIEWLDLIPAAILSALLLPLLVTTGEPRHIELFRPELLVAIPTFLFALKTKSLAGTVILGMLLFWLADKIM</sequence>
<dbReference type="EMBL" id="BARV01004372">
    <property type="protein sequence ID" value="GAI17602.1"/>
    <property type="molecule type" value="Genomic_DNA"/>
</dbReference>
<feature type="transmembrane region" description="Helical" evidence="1">
    <location>
        <begin position="6"/>
        <end position="28"/>
    </location>
</feature>
<keyword evidence="1" id="KW-0812">Transmembrane</keyword>
<evidence type="ECO:0008006" key="3">
    <source>
        <dbReference type="Google" id="ProtNLM"/>
    </source>
</evidence>
<comment type="caution">
    <text evidence="2">The sequence shown here is derived from an EMBL/GenBank/DDBJ whole genome shotgun (WGS) entry which is preliminary data.</text>
</comment>
<feature type="transmembrane region" description="Helical" evidence="1">
    <location>
        <begin position="40"/>
        <end position="60"/>
    </location>
</feature>
<dbReference type="AlphaFoldDB" id="X1LE84"/>
<feature type="transmembrane region" description="Helical" evidence="1">
    <location>
        <begin position="80"/>
        <end position="103"/>
    </location>
</feature>
<evidence type="ECO:0000256" key="1">
    <source>
        <dbReference type="SAM" id="Phobius"/>
    </source>
</evidence>
<gene>
    <name evidence="2" type="ORF">S06H3_09763</name>
</gene>
<dbReference type="InterPro" id="IPR008407">
    <property type="entry name" value="Brnchd-chn_aa_trnsp_AzlD"/>
</dbReference>
<organism evidence="2">
    <name type="scientific">marine sediment metagenome</name>
    <dbReference type="NCBI Taxonomy" id="412755"/>
    <lineage>
        <taxon>unclassified sequences</taxon>
        <taxon>metagenomes</taxon>
        <taxon>ecological metagenomes</taxon>
    </lineage>
</organism>
<keyword evidence="1" id="KW-0472">Membrane</keyword>
<dbReference type="Pfam" id="PF05437">
    <property type="entry name" value="AzlD"/>
    <property type="match status" value="1"/>
</dbReference>
<protein>
    <recommendedName>
        <fullName evidence="3">Branched-chain amino acid transport</fullName>
    </recommendedName>
</protein>
<keyword evidence="1" id="KW-1133">Transmembrane helix</keyword>
<proteinExistence type="predicted"/>
<evidence type="ECO:0000313" key="2">
    <source>
        <dbReference type="EMBL" id="GAI17602.1"/>
    </source>
</evidence>
<name>X1LE84_9ZZZZ</name>